<proteinExistence type="predicted"/>
<gene>
    <name evidence="1" type="ORF">LPB140_07280</name>
</gene>
<sequence>MAQALIIKISLLPYCGYDATVYSQNLSNLCLLLEILTNKMDECSYQFSTIDGKVRFREMGALMYSIMAPFQFMLL</sequence>
<dbReference type="STRING" id="1913578.LPB140_07280"/>
<accession>A0A1L3JBX0</accession>
<dbReference type="Proteomes" id="UP000242561">
    <property type="component" value="Chromosome"/>
</dbReference>
<organism evidence="1 2">
    <name type="scientific">Sphingorhabdus lutea</name>
    <dbReference type="NCBI Taxonomy" id="1913578"/>
    <lineage>
        <taxon>Bacteria</taxon>
        <taxon>Pseudomonadati</taxon>
        <taxon>Pseudomonadota</taxon>
        <taxon>Alphaproteobacteria</taxon>
        <taxon>Sphingomonadales</taxon>
        <taxon>Sphingomonadaceae</taxon>
        <taxon>Sphingorhabdus</taxon>
    </lineage>
</organism>
<dbReference type="EMBL" id="CP018154">
    <property type="protein sequence ID" value="APG62621.1"/>
    <property type="molecule type" value="Genomic_DNA"/>
</dbReference>
<evidence type="ECO:0000313" key="2">
    <source>
        <dbReference type="Proteomes" id="UP000242561"/>
    </source>
</evidence>
<reference evidence="1 2" key="1">
    <citation type="submission" date="2016-11" db="EMBL/GenBank/DDBJ databases">
        <title>Sphingorhabdus sp. LPB0140, isolated from marine environment.</title>
        <authorList>
            <person name="Kim E."/>
            <person name="Yi H."/>
        </authorList>
    </citation>
    <scope>NUCLEOTIDE SEQUENCE [LARGE SCALE GENOMIC DNA]</scope>
    <source>
        <strain evidence="1 2">LPB0140</strain>
    </source>
</reference>
<dbReference type="KEGG" id="sphl:LPB140_07280"/>
<protein>
    <submittedName>
        <fullName evidence="1">Uncharacterized protein</fullName>
    </submittedName>
</protein>
<name>A0A1L3JBX0_9SPHN</name>
<keyword evidence="2" id="KW-1185">Reference proteome</keyword>
<evidence type="ECO:0000313" key="1">
    <source>
        <dbReference type="EMBL" id="APG62621.1"/>
    </source>
</evidence>
<dbReference type="AlphaFoldDB" id="A0A1L3JBX0"/>